<dbReference type="GO" id="GO:0005634">
    <property type="term" value="C:nucleus"/>
    <property type="evidence" value="ECO:0007669"/>
    <property type="project" value="UniProtKB-SubCell"/>
</dbReference>
<dbReference type="Pfam" id="PF00172">
    <property type="entry name" value="Zn_clus"/>
    <property type="match status" value="1"/>
</dbReference>
<sequence length="343" mass="37465">MSASPADVWSPGQRALPLRKTCQYCNIAKLKCDGHRPQCARCSRRGTACLYAPSKPVGRPPRRPTQQLSAPALRGLRPTDHSNFSTPPTDNSEPTQSTESHELYIANQCGPPTSPTRLSPHPRADCSVYDQAPESYITDALCVVDDGVKPDFKLDPMALASYPSSDAANEFVQGDSGLSFLAPLASDGLESRPATNPPSLDDSYSPFTPLPWSFDDHLPGMDWSPSLAQILAPRSIATPTTTTEPTWISSLYGSSSTAPACTCLTTIINVLVHRSKMRKEILSSSENGSATTPWYEELEGLMQQGLSTQQRCRFCLEDPLVSMIWARVTDEYLTTVIASRQKR</sequence>
<dbReference type="InterPro" id="IPR001138">
    <property type="entry name" value="Zn2Cys6_DnaBD"/>
</dbReference>
<dbReference type="PANTHER" id="PTHR47540">
    <property type="entry name" value="THIAMINE REPRESSIBLE GENES REGULATORY PROTEIN THI5"/>
    <property type="match status" value="1"/>
</dbReference>
<dbReference type="GO" id="GO:0045944">
    <property type="term" value="P:positive regulation of transcription by RNA polymerase II"/>
    <property type="evidence" value="ECO:0007669"/>
    <property type="project" value="TreeGrafter"/>
</dbReference>
<keyword evidence="3" id="KW-0238">DNA-binding</keyword>
<dbReference type="GO" id="GO:0000981">
    <property type="term" value="F:DNA-binding transcription factor activity, RNA polymerase II-specific"/>
    <property type="evidence" value="ECO:0007669"/>
    <property type="project" value="InterPro"/>
</dbReference>
<dbReference type="SUPFAM" id="SSF57701">
    <property type="entry name" value="Zn2/Cys6 DNA-binding domain"/>
    <property type="match status" value="1"/>
</dbReference>
<gene>
    <name evidence="8" type="ORF">QBC37DRAFT_375246</name>
</gene>
<name>A0AAN6Y6M9_9PEZI</name>
<evidence type="ECO:0000313" key="8">
    <source>
        <dbReference type="EMBL" id="KAK4212270.1"/>
    </source>
</evidence>
<dbReference type="SMART" id="SM00066">
    <property type="entry name" value="GAL4"/>
    <property type="match status" value="1"/>
</dbReference>
<comment type="caution">
    <text evidence="8">The sequence shown here is derived from an EMBL/GenBank/DDBJ whole genome shotgun (WGS) entry which is preliminary data.</text>
</comment>
<reference evidence="8" key="1">
    <citation type="journal article" date="2023" name="Mol. Phylogenet. Evol.">
        <title>Genome-scale phylogeny and comparative genomics of the fungal order Sordariales.</title>
        <authorList>
            <person name="Hensen N."/>
            <person name="Bonometti L."/>
            <person name="Westerberg I."/>
            <person name="Brannstrom I.O."/>
            <person name="Guillou S."/>
            <person name="Cros-Aarteil S."/>
            <person name="Calhoun S."/>
            <person name="Haridas S."/>
            <person name="Kuo A."/>
            <person name="Mondo S."/>
            <person name="Pangilinan J."/>
            <person name="Riley R."/>
            <person name="LaButti K."/>
            <person name="Andreopoulos B."/>
            <person name="Lipzen A."/>
            <person name="Chen C."/>
            <person name="Yan M."/>
            <person name="Daum C."/>
            <person name="Ng V."/>
            <person name="Clum A."/>
            <person name="Steindorff A."/>
            <person name="Ohm R.A."/>
            <person name="Martin F."/>
            <person name="Silar P."/>
            <person name="Natvig D.O."/>
            <person name="Lalanne C."/>
            <person name="Gautier V."/>
            <person name="Ament-Velasquez S.L."/>
            <person name="Kruys A."/>
            <person name="Hutchinson M.I."/>
            <person name="Powell A.J."/>
            <person name="Barry K."/>
            <person name="Miller A.N."/>
            <person name="Grigoriev I.V."/>
            <person name="Debuchy R."/>
            <person name="Gladieux P."/>
            <person name="Hiltunen Thoren M."/>
            <person name="Johannesson H."/>
        </authorList>
    </citation>
    <scope>NUCLEOTIDE SEQUENCE</scope>
    <source>
        <strain evidence="8">PSN293</strain>
    </source>
</reference>
<accession>A0AAN6Y6M9</accession>
<keyword evidence="5" id="KW-0539">Nucleus</keyword>
<feature type="region of interest" description="Disordered" evidence="6">
    <location>
        <begin position="106"/>
        <end position="125"/>
    </location>
</feature>
<dbReference type="CDD" id="cd00067">
    <property type="entry name" value="GAL4"/>
    <property type="match status" value="1"/>
</dbReference>
<evidence type="ECO:0000256" key="4">
    <source>
        <dbReference type="ARBA" id="ARBA00023163"/>
    </source>
</evidence>
<dbReference type="InterPro" id="IPR036864">
    <property type="entry name" value="Zn2-C6_fun-type_DNA-bd_sf"/>
</dbReference>
<evidence type="ECO:0000313" key="9">
    <source>
        <dbReference type="Proteomes" id="UP001301769"/>
    </source>
</evidence>
<feature type="compositionally biased region" description="Polar residues" evidence="6">
    <location>
        <begin position="81"/>
        <end position="98"/>
    </location>
</feature>
<evidence type="ECO:0000256" key="3">
    <source>
        <dbReference type="ARBA" id="ARBA00023125"/>
    </source>
</evidence>
<dbReference type="PRINTS" id="PR00755">
    <property type="entry name" value="AFLATOXINBRP"/>
</dbReference>
<proteinExistence type="predicted"/>
<evidence type="ECO:0000256" key="5">
    <source>
        <dbReference type="ARBA" id="ARBA00023242"/>
    </source>
</evidence>
<evidence type="ECO:0000256" key="2">
    <source>
        <dbReference type="ARBA" id="ARBA00023015"/>
    </source>
</evidence>
<evidence type="ECO:0000259" key="7">
    <source>
        <dbReference type="PROSITE" id="PS50048"/>
    </source>
</evidence>
<dbReference type="EMBL" id="MU858131">
    <property type="protein sequence ID" value="KAK4212270.1"/>
    <property type="molecule type" value="Genomic_DNA"/>
</dbReference>
<evidence type="ECO:0000256" key="6">
    <source>
        <dbReference type="SAM" id="MobiDB-lite"/>
    </source>
</evidence>
<dbReference type="AlphaFoldDB" id="A0AAN6Y6M9"/>
<dbReference type="Proteomes" id="UP001301769">
    <property type="component" value="Unassembled WGS sequence"/>
</dbReference>
<protein>
    <recommendedName>
        <fullName evidence="7">Zn(2)-C6 fungal-type domain-containing protein</fullName>
    </recommendedName>
</protein>
<dbReference type="PROSITE" id="PS50048">
    <property type="entry name" value="ZN2_CY6_FUNGAL_2"/>
    <property type="match status" value="1"/>
</dbReference>
<keyword evidence="2" id="KW-0805">Transcription regulation</keyword>
<reference evidence="8" key="2">
    <citation type="submission" date="2023-05" db="EMBL/GenBank/DDBJ databases">
        <authorList>
            <consortium name="Lawrence Berkeley National Laboratory"/>
            <person name="Steindorff A."/>
            <person name="Hensen N."/>
            <person name="Bonometti L."/>
            <person name="Westerberg I."/>
            <person name="Brannstrom I.O."/>
            <person name="Guillou S."/>
            <person name="Cros-Aarteil S."/>
            <person name="Calhoun S."/>
            <person name="Haridas S."/>
            <person name="Kuo A."/>
            <person name="Mondo S."/>
            <person name="Pangilinan J."/>
            <person name="Riley R."/>
            <person name="Labutti K."/>
            <person name="Andreopoulos B."/>
            <person name="Lipzen A."/>
            <person name="Chen C."/>
            <person name="Yanf M."/>
            <person name="Daum C."/>
            <person name="Ng V."/>
            <person name="Clum A."/>
            <person name="Ohm R."/>
            <person name="Martin F."/>
            <person name="Silar P."/>
            <person name="Natvig D."/>
            <person name="Lalanne C."/>
            <person name="Gautier V."/>
            <person name="Ament-Velasquez S.L."/>
            <person name="Kruys A."/>
            <person name="Hutchinson M.I."/>
            <person name="Powell A.J."/>
            <person name="Barry K."/>
            <person name="Miller A.N."/>
            <person name="Grigoriev I.V."/>
            <person name="Debuchy R."/>
            <person name="Gladieux P."/>
            <person name="Thoren M.H."/>
            <person name="Johannesson H."/>
        </authorList>
    </citation>
    <scope>NUCLEOTIDE SEQUENCE</scope>
    <source>
        <strain evidence="8">PSN293</strain>
    </source>
</reference>
<feature type="region of interest" description="Disordered" evidence="6">
    <location>
        <begin position="53"/>
        <end position="99"/>
    </location>
</feature>
<feature type="domain" description="Zn(2)-C6 fungal-type" evidence="7">
    <location>
        <begin position="21"/>
        <end position="51"/>
    </location>
</feature>
<dbReference type="Gene3D" id="4.10.240.10">
    <property type="entry name" value="Zn(2)-C6 fungal-type DNA-binding domain"/>
    <property type="match status" value="1"/>
</dbReference>
<dbReference type="InterPro" id="IPR051711">
    <property type="entry name" value="Stress_Response_Reg"/>
</dbReference>
<keyword evidence="4" id="KW-0804">Transcription</keyword>
<dbReference type="GO" id="GO:0008270">
    <property type="term" value="F:zinc ion binding"/>
    <property type="evidence" value="ECO:0007669"/>
    <property type="project" value="InterPro"/>
</dbReference>
<dbReference type="PANTHER" id="PTHR47540:SF5">
    <property type="entry name" value="ZN(II)2CYS6 TRANSCRIPTION FACTOR"/>
    <property type="match status" value="1"/>
</dbReference>
<organism evidence="8 9">
    <name type="scientific">Rhypophila decipiens</name>
    <dbReference type="NCBI Taxonomy" id="261697"/>
    <lineage>
        <taxon>Eukaryota</taxon>
        <taxon>Fungi</taxon>
        <taxon>Dikarya</taxon>
        <taxon>Ascomycota</taxon>
        <taxon>Pezizomycotina</taxon>
        <taxon>Sordariomycetes</taxon>
        <taxon>Sordariomycetidae</taxon>
        <taxon>Sordariales</taxon>
        <taxon>Naviculisporaceae</taxon>
        <taxon>Rhypophila</taxon>
    </lineage>
</organism>
<evidence type="ECO:0000256" key="1">
    <source>
        <dbReference type="ARBA" id="ARBA00004123"/>
    </source>
</evidence>
<dbReference type="GO" id="GO:0043565">
    <property type="term" value="F:sequence-specific DNA binding"/>
    <property type="evidence" value="ECO:0007669"/>
    <property type="project" value="TreeGrafter"/>
</dbReference>
<comment type="subcellular location">
    <subcellularLocation>
        <location evidence="1">Nucleus</location>
    </subcellularLocation>
</comment>
<keyword evidence="9" id="KW-1185">Reference proteome</keyword>